<dbReference type="GO" id="GO:0003677">
    <property type="term" value="F:DNA binding"/>
    <property type="evidence" value="ECO:0007669"/>
    <property type="project" value="UniProtKB-KW"/>
</dbReference>
<protein>
    <submittedName>
        <fullName evidence="2">AbrB/MazE/SpoVT family DNA-binding domain-containing protein</fullName>
    </submittedName>
</protein>
<dbReference type="Gene3D" id="2.10.260.10">
    <property type="match status" value="1"/>
</dbReference>
<dbReference type="InterPro" id="IPR037914">
    <property type="entry name" value="SpoVT-AbrB_sf"/>
</dbReference>
<evidence type="ECO:0000313" key="2">
    <source>
        <dbReference type="EMBL" id="WOE74186.1"/>
    </source>
</evidence>
<gene>
    <name evidence="2" type="ORF">RB602_10000</name>
</gene>
<accession>A0AA97F4P8</accession>
<proteinExistence type="predicted"/>
<dbReference type="Proteomes" id="UP001302429">
    <property type="component" value="Chromosome"/>
</dbReference>
<name>A0AA97F4P8_9SPHN</name>
<keyword evidence="3" id="KW-1185">Reference proteome</keyword>
<dbReference type="SUPFAM" id="SSF89447">
    <property type="entry name" value="AbrB/MazE/MraZ-like"/>
    <property type="match status" value="1"/>
</dbReference>
<sequence>MMGIQLGRWGRSLALRLPMALVEKYGLKEGDEIDNAVFEEMLQKQREDRRKQAIENIRKMRIELPPDYKFDREEANAR</sequence>
<keyword evidence="2" id="KW-0238">DNA-binding</keyword>
<reference evidence="2 3" key="1">
    <citation type="submission" date="2023-10" db="EMBL/GenBank/DDBJ databases">
        <title>Complete genome sequence of a Sphingomonadaceae bacterium.</title>
        <authorList>
            <person name="Yan C."/>
        </authorList>
    </citation>
    <scope>NUCLEOTIDE SEQUENCE [LARGE SCALE GENOMIC DNA]</scope>
    <source>
        <strain evidence="2 3">SCSIO 66989</strain>
    </source>
</reference>
<dbReference type="EMBL" id="CP136594">
    <property type="protein sequence ID" value="WOE74186.1"/>
    <property type="molecule type" value="Genomic_DNA"/>
</dbReference>
<evidence type="ECO:0000259" key="1">
    <source>
        <dbReference type="Pfam" id="PF04014"/>
    </source>
</evidence>
<feature type="domain" description="SpoVT-AbrB" evidence="1">
    <location>
        <begin position="8"/>
        <end position="33"/>
    </location>
</feature>
<dbReference type="KEGG" id="acoa:RB602_10000"/>
<dbReference type="InterPro" id="IPR007159">
    <property type="entry name" value="SpoVT-AbrB_dom"/>
</dbReference>
<evidence type="ECO:0000313" key="3">
    <source>
        <dbReference type="Proteomes" id="UP001302429"/>
    </source>
</evidence>
<dbReference type="AlphaFoldDB" id="A0AA97F4P8"/>
<organism evidence="2 3">
    <name type="scientific">Alterisphingorhabdus coralli</name>
    <dbReference type="NCBI Taxonomy" id="3071408"/>
    <lineage>
        <taxon>Bacteria</taxon>
        <taxon>Pseudomonadati</taxon>
        <taxon>Pseudomonadota</taxon>
        <taxon>Alphaproteobacteria</taxon>
        <taxon>Sphingomonadales</taxon>
        <taxon>Sphingomonadaceae</taxon>
        <taxon>Alterisphingorhabdus (ex Yan et al. 2024)</taxon>
    </lineage>
</organism>
<dbReference type="Pfam" id="PF04014">
    <property type="entry name" value="MazE_antitoxin"/>
    <property type="match status" value="1"/>
</dbReference>
<dbReference type="RefSeq" id="WP_317080419.1">
    <property type="nucleotide sequence ID" value="NZ_CP136594.1"/>
</dbReference>